<keyword evidence="4" id="KW-1185">Reference proteome</keyword>
<evidence type="ECO:0000256" key="2">
    <source>
        <dbReference type="ARBA" id="ARBA00022840"/>
    </source>
</evidence>
<keyword evidence="1" id="KW-0547">Nucleotide-binding</keyword>
<dbReference type="GO" id="GO:0140662">
    <property type="term" value="F:ATP-dependent protein folding chaperone"/>
    <property type="evidence" value="ECO:0007669"/>
    <property type="project" value="InterPro"/>
</dbReference>
<evidence type="ECO:0000313" key="3">
    <source>
        <dbReference type="EMBL" id="KAK2972623.1"/>
    </source>
</evidence>
<dbReference type="Pfam" id="PF00012">
    <property type="entry name" value="HSP70"/>
    <property type="match status" value="1"/>
</dbReference>
<organism evidence="3 4">
    <name type="scientific">Escallonia rubra</name>
    <dbReference type="NCBI Taxonomy" id="112253"/>
    <lineage>
        <taxon>Eukaryota</taxon>
        <taxon>Viridiplantae</taxon>
        <taxon>Streptophyta</taxon>
        <taxon>Embryophyta</taxon>
        <taxon>Tracheophyta</taxon>
        <taxon>Spermatophyta</taxon>
        <taxon>Magnoliopsida</taxon>
        <taxon>eudicotyledons</taxon>
        <taxon>Gunneridae</taxon>
        <taxon>Pentapetalae</taxon>
        <taxon>asterids</taxon>
        <taxon>campanulids</taxon>
        <taxon>Escalloniales</taxon>
        <taxon>Escalloniaceae</taxon>
        <taxon>Escallonia</taxon>
    </lineage>
</organism>
<dbReference type="InterPro" id="IPR013126">
    <property type="entry name" value="Hsp_70_fam"/>
</dbReference>
<dbReference type="SUPFAM" id="SSF53067">
    <property type="entry name" value="Actin-like ATPase domain"/>
    <property type="match status" value="1"/>
</dbReference>
<proteinExistence type="predicted"/>
<dbReference type="Gene3D" id="3.90.640.10">
    <property type="entry name" value="Actin, Chain A, domain 4"/>
    <property type="match status" value="1"/>
</dbReference>
<evidence type="ECO:0000313" key="4">
    <source>
        <dbReference type="Proteomes" id="UP001187471"/>
    </source>
</evidence>
<keyword evidence="2" id="KW-0067">ATP-binding</keyword>
<dbReference type="PRINTS" id="PR00301">
    <property type="entry name" value="HEATSHOCK70"/>
</dbReference>
<reference evidence="3" key="1">
    <citation type="submission" date="2022-12" db="EMBL/GenBank/DDBJ databases">
        <title>Draft genome assemblies for two species of Escallonia (Escalloniales).</title>
        <authorList>
            <person name="Chanderbali A."/>
            <person name="Dervinis C."/>
            <person name="Anghel I."/>
            <person name="Soltis D."/>
            <person name="Soltis P."/>
            <person name="Zapata F."/>
        </authorList>
    </citation>
    <scope>NUCLEOTIDE SEQUENCE</scope>
    <source>
        <strain evidence="3">UCBG92.1500</strain>
        <tissue evidence="3">Leaf</tissue>
    </source>
</reference>
<dbReference type="Gene3D" id="3.30.420.40">
    <property type="match status" value="2"/>
</dbReference>
<dbReference type="PANTHER" id="PTHR19375">
    <property type="entry name" value="HEAT SHOCK PROTEIN 70KDA"/>
    <property type="match status" value="1"/>
</dbReference>
<dbReference type="AlphaFoldDB" id="A0AA88QT36"/>
<protein>
    <submittedName>
        <fullName evidence="3">Uncharacterized protein</fullName>
    </submittedName>
</protein>
<gene>
    <name evidence="3" type="ORF">RJ640_000583</name>
</gene>
<dbReference type="GO" id="GO:0005524">
    <property type="term" value="F:ATP binding"/>
    <property type="evidence" value="ECO:0007669"/>
    <property type="project" value="UniProtKB-KW"/>
</dbReference>
<accession>A0AA88QT36</accession>
<sequence length="141" mass="16036">MLRTLTTIHVDCLFDGIDFHRAFTRARFEELNMDLFRNCLDPVESCLKDATMNKSSTSVDEVLLVCGYTRIPKVQQIFQVFFSGKELCKSINQDEAVAYGASVQAAILIEIVQVLQDITLSDVISLFLEQGWEKEVMQCVF</sequence>
<name>A0AA88QT36_9ASTE</name>
<dbReference type="EMBL" id="JAVXUO010002507">
    <property type="protein sequence ID" value="KAK2972623.1"/>
    <property type="molecule type" value="Genomic_DNA"/>
</dbReference>
<comment type="caution">
    <text evidence="3">The sequence shown here is derived from an EMBL/GenBank/DDBJ whole genome shotgun (WGS) entry which is preliminary data.</text>
</comment>
<dbReference type="InterPro" id="IPR043129">
    <property type="entry name" value="ATPase_NBD"/>
</dbReference>
<dbReference type="Proteomes" id="UP001187471">
    <property type="component" value="Unassembled WGS sequence"/>
</dbReference>
<evidence type="ECO:0000256" key="1">
    <source>
        <dbReference type="ARBA" id="ARBA00022741"/>
    </source>
</evidence>